<evidence type="ECO:0000256" key="4">
    <source>
        <dbReference type="PROSITE-ProRule" id="PRU00433"/>
    </source>
</evidence>
<feature type="signal peptide" evidence="5">
    <location>
        <begin position="1"/>
        <end position="18"/>
    </location>
</feature>
<dbReference type="Proteomes" id="UP000250163">
    <property type="component" value="Chromosome MORIYA"/>
</dbReference>
<dbReference type="OrthoDB" id="5872844at2"/>
<keyword evidence="2 4" id="KW-0479">Metal-binding</keyword>
<dbReference type="EMBL" id="LS483250">
    <property type="protein sequence ID" value="SQD77868.1"/>
    <property type="molecule type" value="Genomic_DNA"/>
</dbReference>
<organism evidence="7 8">
    <name type="scientific">Moritella yayanosii</name>
    <dbReference type="NCBI Taxonomy" id="69539"/>
    <lineage>
        <taxon>Bacteria</taxon>
        <taxon>Pseudomonadati</taxon>
        <taxon>Pseudomonadota</taxon>
        <taxon>Gammaproteobacteria</taxon>
        <taxon>Alteromonadales</taxon>
        <taxon>Moritellaceae</taxon>
        <taxon>Moritella</taxon>
    </lineage>
</organism>
<dbReference type="SUPFAM" id="SSF46626">
    <property type="entry name" value="Cytochrome c"/>
    <property type="match status" value="1"/>
</dbReference>
<gene>
    <name evidence="7" type="ORF">MORIYA_1390</name>
</gene>
<keyword evidence="1 4" id="KW-0349">Heme</keyword>
<evidence type="ECO:0000256" key="3">
    <source>
        <dbReference type="ARBA" id="ARBA00023004"/>
    </source>
</evidence>
<dbReference type="GO" id="GO:0020037">
    <property type="term" value="F:heme binding"/>
    <property type="evidence" value="ECO:0007669"/>
    <property type="project" value="InterPro"/>
</dbReference>
<dbReference type="AlphaFoldDB" id="A0A330LPT7"/>
<evidence type="ECO:0000259" key="6">
    <source>
        <dbReference type="PROSITE" id="PS51007"/>
    </source>
</evidence>
<dbReference type="RefSeq" id="WP_112713686.1">
    <property type="nucleotide sequence ID" value="NZ_LS483250.1"/>
</dbReference>
<evidence type="ECO:0000256" key="1">
    <source>
        <dbReference type="ARBA" id="ARBA00022617"/>
    </source>
</evidence>
<evidence type="ECO:0000313" key="8">
    <source>
        <dbReference type="Proteomes" id="UP000250163"/>
    </source>
</evidence>
<feature type="chain" id="PRO_5016253696" description="Cytochrome c domain-containing protein" evidence="5">
    <location>
        <begin position="19"/>
        <end position="182"/>
    </location>
</feature>
<proteinExistence type="predicted"/>
<reference evidence="8" key="1">
    <citation type="submission" date="2018-05" db="EMBL/GenBank/DDBJ databases">
        <authorList>
            <person name="Cea G.-C."/>
            <person name="William W."/>
        </authorList>
    </citation>
    <scope>NUCLEOTIDE SEQUENCE [LARGE SCALE GENOMIC DNA]</scope>
    <source>
        <strain evidence="8">DB21MT 5</strain>
    </source>
</reference>
<evidence type="ECO:0000313" key="7">
    <source>
        <dbReference type="EMBL" id="SQD77868.1"/>
    </source>
</evidence>
<evidence type="ECO:0000256" key="5">
    <source>
        <dbReference type="SAM" id="SignalP"/>
    </source>
</evidence>
<dbReference type="PROSITE" id="PS51007">
    <property type="entry name" value="CYTC"/>
    <property type="match status" value="1"/>
</dbReference>
<dbReference type="InterPro" id="IPR036909">
    <property type="entry name" value="Cyt_c-like_dom_sf"/>
</dbReference>
<protein>
    <recommendedName>
        <fullName evidence="6">Cytochrome c domain-containing protein</fullName>
    </recommendedName>
</protein>
<accession>A0A330LPT7</accession>
<name>A0A330LPT7_9GAMM</name>
<keyword evidence="5" id="KW-0732">Signal</keyword>
<keyword evidence="8" id="KW-1185">Reference proteome</keyword>
<evidence type="ECO:0000256" key="2">
    <source>
        <dbReference type="ARBA" id="ARBA00022723"/>
    </source>
</evidence>
<sequence length="182" mass="20118">MKILLFCSLFFSINFAYADSKTLFEQGEHLFRTAGGYGCSTCHGMFAQGGGNVGGDVRGKGIDKLNRALEKEPTMLLLSNALNLAQRELLASYLIELGKIPSVEWIIDDQVTFSNASIKLGVLSQLVLVNKRLETIKVALPFVAKSSFIEIKPYETKAVQWIPKEGTIELVYKQSVLAIEIK</sequence>
<feature type="domain" description="Cytochrome c" evidence="6">
    <location>
        <begin position="22"/>
        <end position="98"/>
    </location>
</feature>
<keyword evidence="3 4" id="KW-0408">Iron</keyword>
<dbReference type="InterPro" id="IPR009056">
    <property type="entry name" value="Cyt_c-like_dom"/>
</dbReference>
<dbReference type="GO" id="GO:0009055">
    <property type="term" value="F:electron transfer activity"/>
    <property type="evidence" value="ECO:0007669"/>
    <property type="project" value="InterPro"/>
</dbReference>
<dbReference type="KEGG" id="mya:MORIYA_1390"/>
<dbReference type="GO" id="GO:0046872">
    <property type="term" value="F:metal ion binding"/>
    <property type="evidence" value="ECO:0007669"/>
    <property type="project" value="UniProtKB-KW"/>
</dbReference>